<gene>
    <name evidence="2" type="ORF">BDV98DRAFT_577275</name>
</gene>
<dbReference type="Proteomes" id="UP000305067">
    <property type="component" value="Unassembled WGS sequence"/>
</dbReference>
<evidence type="ECO:0000256" key="1">
    <source>
        <dbReference type="SAM" id="MobiDB-lite"/>
    </source>
</evidence>
<protein>
    <submittedName>
        <fullName evidence="2">Uncharacterized protein</fullName>
    </submittedName>
</protein>
<evidence type="ECO:0000313" key="2">
    <source>
        <dbReference type="EMBL" id="TFK95769.1"/>
    </source>
</evidence>
<organism evidence="2 3">
    <name type="scientific">Pterulicium gracile</name>
    <dbReference type="NCBI Taxonomy" id="1884261"/>
    <lineage>
        <taxon>Eukaryota</taxon>
        <taxon>Fungi</taxon>
        <taxon>Dikarya</taxon>
        <taxon>Basidiomycota</taxon>
        <taxon>Agaricomycotina</taxon>
        <taxon>Agaricomycetes</taxon>
        <taxon>Agaricomycetidae</taxon>
        <taxon>Agaricales</taxon>
        <taxon>Pleurotineae</taxon>
        <taxon>Pterulaceae</taxon>
        <taxon>Pterulicium</taxon>
    </lineage>
</organism>
<proteinExistence type="predicted"/>
<feature type="compositionally biased region" description="Polar residues" evidence="1">
    <location>
        <begin position="7"/>
        <end position="20"/>
    </location>
</feature>
<reference evidence="2 3" key="1">
    <citation type="journal article" date="2019" name="Nat. Ecol. Evol.">
        <title>Megaphylogeny resolves global patterns of mushroom evolution.</title>
        <authorList>
            <person name="Varga T."/>
            <person name="Krizsan K."/>
            <person name="Foldi C."/>
            <person name="Dima B."/>
            <person name="Sanchez-Garcia M."/>
            <person name="Sanchez-Ramirez S."/>
            <person name="Szollosi G.J."/>
            <person name="Szarkandi J.G."/>
            <person name="Papp V."/>
            <person name="Albert L."/>
            <person name="Andreopoulos W."/>
            <person name="Angelini C."/>
            <person name="Antonin V."/>
            <person name="Barry K.W."/>
            <person name="Bougher N.L."/>
            <person name="Buchanan P."/>
            <person name="Buyck B."/>
            <person name="Bense V."/>
            <person name="Catcheside P."/>
            <person name="Chovatia M."/>
            <person name="Cooper J."/>
            <person name="Damon W."/>
            <person name="Desjardin D."/>
            <person name="Finy P."/>
            <person name="Geml J."/>
            <person name="Haridas S."/>
            <person name="Hughes K."/>
            <person name="Justo A."/>
            <person name="Karasinski D."/>
            <person name="Kautmanova I."/>
            <person name="Kiss B."/>
            <person name="Kocsube S."/>
            <person name="Kotiranta H."/>
            <person name="LaButti K.M."/>
            <person name="Lechner B.E."/>
            <person name="Liimatainen K."/>
            <person name="Lipzen A."/>
            <person name="Lukacs Z."/>
            <person name="Mihaltcheva S."/>
            <person name="Morgado L.N."/>
            <person name="Niskanen T."/>
            <person name="Noordeloos M.E."/>
            <person name="Ohm R.A."/>
            <person name="Ortiz-Santana B."/>
            <person name="Ovrebo C."/>
            <person name="Racz N."/>
            <person name="Riley R."/>
            <person name="Savchenko A."/>
            <person name="Shiryaev A."/>
            <person name="Soop K."/>
            <person name="Spirin V."/>
            <person name="Szebenyi C."/>
            <person name="Tomsovsky M."/>
            <person name="Tulloss R.E."/>
            <person name="Uehling J."/>
            <person name="Grigoriev I.V."/>
            <person name="Vagvolgyi C."/>
            <person name="Papp T."/>
            <person name="Martin F.M."/>
            <person name="Miettinen O."/>
            <person name="Hibbett D.S."/>
            <person name="Nagy L.G."/>
        </authorList>
    </citation>
    <scope>NUCLEOTIDE SEQUENCE [LARGE SCALE GENOMIC DNA]</scope>
    <source>
        <strain evidence="2 3">CBS 309.79</strain>
    </source>
</reference>
<sequence length="64" mass="7213">MRRERQSSVSSNNFSILASPQPTPLSPTGSVHFIASVYQPPGSFLIWMIYFILMQTLHDSNCEP</sequence>
<name>A0A5C3Q412_9AGAR</name>
<accession>A0A5C3Q412</accession>
<feature type="region of interest" description="Disordered" evidence="1">
    <location>
        <begin position="1"/>
        <end position="25"/>
    </location>
</feature>
<dbReference type="EMBL" id="ML178875">
    <property type="protein sequence ID" value="TFK95769.1"/>
    <property type="molecule type" value="Genomic_DNA"/>
</dbReference>
<keyword evidence="3" id="KW-1185">Reference proteome</keyword>
<evidence type="ECO:0000313" key="3">
    <source>
        <dbReference type="Proteomes" id="UP000305067"/>
    </source>
</evidence>
<dbReference type="AlphaFoldDB" id="A0A5C3Q412"/>